<name>A0ABS3RR36_9ACTN</name>
<keyword evidence="2" id="KW-1185">Reference proteome</keyword>
<accession>A0ABS3RR36</accession>
<reference evidence="1 2" key="1">
    <citation type="submission" date="2021-03" db="EMBL/GenBank/DDBJ databases">
        <title>Actinomadura violae sp. nov., isolated from lichen in Thailand.</title>
        <authorList>
            <person name="Kanchanasin P."/>
            <person name="Saeng-In P."/>
            <person name="Phongsopitanun W."/>
            <person name="Yuki M."/>
            <person name="Kudo T."/>
            <person name="Ohkuma M."/>
            <person name="Tanasupawat S."/>
        </authorList>
    </citation>
    <scope>NUCLEOTIDE SEQUENCE [LARGE SCALE GENOMIC DNA]</scope>
    <source>
        <strain evidence="1 2">LCR2-06</strain>
    </source>
</reference>
<evidence type="ECO:0000313" key="1">
    <source>
        <dbReference type="EMBL" id="MBO2458545.1"/>
    </source>
</evidence>
<evidence type="ECO:0000313" key="2">
    <source>
        <dbReference type="Proteomes" id="UP000680206"/>
    </source>
</evidence>
<comment type="caution">
    <text evidence="1">The sequence shown here is derived from an EMBL/GenBank/DDBJ whole genome shotgun (WGS) entry which is preliminary data.</text>
</comment>
<dbReference type="EMBL" id="JAGEPF010000008">
    <property type="protein sequence ID" value="MBO2458545.1"/>
    <property type="molecule type" value="Genomic_DNA"/>
</dbReference>
<sequence length="57" mass="6392">MNGTSVTEIRGELHIDGRRLSYLDFGGPGRPLPALHGHLYEARAGHRQCRRPGLRSR</sequence>
<protein>
    <submittedName>
        <fullName evidence="1">Uncharacterized protein</fullName>
    </submittedName>
</protein>
<proteinExistence type="predicted"/>
<organism evidence="1 2">
    <name type="scientific">Actinomadura violacea</name>
    <dbReference type="NCBI Taxonomy" id="2819934"/>
    <lineage>
        <taxon>Bacteria</taxon>
        <taxon>Bacillati</taxon>
        <taxon>Actinomycetota</taxon>
        <taxon>Actinomycetes</taxon>
        <taxon>Streptosporangiales</taxon>
        <taxon>Thermomonosporaceae</taxon>
        <taxon>Actinomadura</taxon>
    </lineage>
</organism>
<dbReference type="RefSeq" id="WP_208240699.1">
    <property type="nucleotide sequence ID" value="NZ_JAGEPF010000008.1"/>
</dbReference>
<dbReference type="Proteomes" id="UP000680206">
    <property type="component" value="Unassembled WGS sequence"/>
</dbReference>
<gene>
    <name evidence="1" type="ORF">J4709_13290</name>
</gene>